<evidence type="ECO:0000259" key="2">
    <source>
        <dbReference type="Pfam" id="PF00857"/>
    </source>
</evidence>
<feature type="domain" description="Isochorismatase-like" evidence="2">
    <location>
        <begin position="1"/>
        <end position="166"/>
    </location>
</feature>
<dbReference type="InterPro" id="IPR000868">
    <property type="entry name" value="Isochorismatase-like_dom"/>
</dbReference>
<dbReference type="Proteomes" id="UP000668403">
    <property type="component" value="Unassembled WGS sequence"/>
</dbReference>
<dbReference type="PANTHER" id="PTHR43540:SF6">
    <property type="entry name" value="ISOCHORISMATASE-LIKE DOMAIN-CONTAINING PROTEIN"/>
    <property type="match status" value="1"/>
</dbReference>
<dbReference type="InterPro" id="IPR036380">
    <property type="entry name" value="Isochorismatase-like_sf"/>
</dbReference>
<proteinExistence type="predicted"/>
<evidence type="ECO:0000313" key="3">
    <source>
        <dbReference type="EMBL" id="MBO2989853.1"/>
    </source>
</evidence>
<dbReference type="Gene3D" id="3.40.50.850">
    <property type="entry name" value="Isochorismatase-like"/>
    <property type="match status" value="1"/>
</dbReference>
<protein>
    <submittedName>
        <fullName evidence="3">Cysteine hydrolase</fullName>
    </submittedName>
</protein>
<dbReference type="CDD" id="cd00431">
    <property type="entry name" value="cysteine_hydrolases"/>
    <property type="match status" value="1"/>
</dbReference>
<dbReference type="InterPro" id="IPR050272">
    <property type="entry name" value="Isochorismatase-like_hydrls"/>
</dbReference>
<reference evidence="3" key="1">
    <citation type="submission" date="2021-03" db="EMBL/GenBank/DDBJ databases">
        <title>Leucobacter chromiisoli sp. nov., isolated from chromium-containing soil of chemical plant.</title>
        <authorList>
            <person name="Xu Z."/>
        </authorList>
    </citation>
    <scope>NUCLEOTIDE SEQUENCE</scope>
    <source>
        <strain evidence="3">K 70/01</strain>
    </source>
</reference>
<evidence type="ECO:0000256" key="1">
    <source>
        <dbReference type="ARBA" id="ARBA00022801"/>
    </source>
</evidence>
<organism evidence="3 4">
    <name type="scientific">Leucobacter tardus</name>
    <dbReference type="NCBI Taxonomy" id="501483"/>
    <lineage>
        <taxon>Bacteria</taxon>
        <taxon>Bacillati</taxon>
        <taxon>Actinomycetota</taxon>
        <taxon>Actinomycetes</taxon>
        <taxon>Micrococcales</taxon>
        <taxon>Microbacteriaceae</taxon>
        <taxon>Leucobacter</taxon>
    </lineage>
</organism>
<comment type="caution">
    <text evidence="3">The sequence shown here is derived from an EMBL/GenBank/DDBJ whole genome shotgun (WGS) entry which is preliminary data.</text>
</comment>
<evidence type="ECO:0000313" key="4">
    <source>
        <dbReference type="Proteomes" id="UP000668403"/>
    </source>
</evidence>
<keyword evidence="1 3" id="KW-0378">Hydrolase</keyword>
<gene>
    <name evidence="3" type="ORF">J4H85_07575</name>
</gene>
<dbReference type="Pfam" id="PF00857">
    <property type="entry name" value="Isochorismatase"/>
    <property type="match status" value="1"/>
</dbReference>
<keyword evidence="4" id="KW-1185">Reference proteome</keyword>
<dbReference type="GO" id="GO:0016787">
    <property type="term" value="F:hydrolase activity"/>
    <property type="evidence" value="ECO:0007669"/>
    <property type="project" value="UniProtKB-KW"/>
</dbReference>
<name>A0A939QEU7_9MICO</name>
<dbReference type="SUPFAM" id="SSF52499">
    <property type="entry name" value="Isochorismatase-like hydrolases"/>
    <property type="match status" value="1"/>
</dbReference>
<dbReference type="EMBL" id="JAGFBF010000005">
    <property type="protein sequence ID" value="MBO2989853.1"/>
    <property type="molecule type" value="Genomic_DNA"/>
</dbReference>
<dbReference type="AlphaFoldDB" id="A0A939QEU7"/>
<dbReference type="PANTHER" id="PTHR43540">
    <property type="entry name" value="PEROXYUREIDOACRYLATE/UREIDOACRYLATE AMIDOHYDROLASE-RELATED"/>
    <property type="match status" value="1"/>
</dbReference>
<accession>A0A939QEU7</accession>
<sequence length="180" mass="20074">MQAGFFEDEPLSSRREELVGTVNRLTAAARRVGLPVFVITTVHSRDRSTWTLNMLDDDQGYLFAGDPTTELVEGLDTQDATRVEKTRDSAWFGTDLHLRLKNLAVDRVVLVGVSTHLCIVQTARDGYAMNTRMSVVTDAVATERPDYEETVLQQLVDDRQATLETVDEVIARWSSADAVT</sequence>